<dbReference type="PROSITE" id="PS50106">
    <property type="entry name" value="PDZ"/>
    <property type="match status" value="1"/>
</dbReference>
<reference evidence="5 6" key="2">
    <citation type="submission" date="2018-11" db="EMBL/GenBank/DDBJ databases">
        <authorList>
            <consortium name="Pathogen Informatics"/>
        </authorList>
    </citation>
    <scope>NUCLEOTIDE SEQUENCE [LARGE SCALE GENOMIC DNA]</scope>
</reference>
<dbReference type="PANTHER" id="PTHR23119:SF51">
    <property type="entry name" value="DISKS LARGE 1 TUMOR SUPPRESSOR PROTEIN"/>
    <property type="match status" value="1"/>
</dbReference>
<dbReference type="EMBL" id="UZAE01014057">
    <property type="protein sequence ID" value="VDO12292.1"/>
    <property type="molecule type" value="Genomic_DNA"/>
</dbReference>
<dbReference type="GO" id="GO:0043113">
    <property type="term" value="P:receptor clustering"/>
    <property type="evidence" value="ECO:0007669"/>
    <property type="project" value="TreeGrafter"/>
</dbReference>
<dbReference type="SMART" id="SM00228">
    <property type="entry name" value="PDZ"/>
    <property type="match status" value="1"/>
</dbReference>
<name>A0A0R3TWC2_RODNA</name>
<dbReference type="PANTHER" id="PTHR23119">
    <property type="entry name" value="DISCS LARGE"/>
    <property type="match status" value="1"/>
</dbReference>
<dbReference type="GO" id="GO:0097120">
    <property type="term" value="P:receptor localization to synapse"/>
    <property type="evidence" value="ECO:0007669"/>
    <property type="project" value="TreeGrafter"/>
</dbReference>
<dbReference type="GO" id="GO:0098609">
    <property type="term" value="P:cell-cell adhesion"/>
    <property type="evidence" value="ECO:0007669"/>
    <property type="project" value="TreeGrafter"/>
</dbReference>
<feature type="domain" description="PDZ" evidence="4">
    <location>
        <begin position="47"/>
        <end position="122"/>
    </location>
</feature>
<evidence type="ECO:0000256" key="3">
    <source>
        <dbReference type="SAM" id="MobiDB-lite"/>
    </source>
</evidence>
<protein>
    <submittedName>
        <fullName evidence="7">PDZ domain-containing protein</fullName>
    </submittedName>
</protein>
<dbReference type="Proteomes" id="UP000278807">
    <property type="component" value="Unassembled WGS sequence"/>
</dbReference>
<dbReference type="InterPro" id="IPR001478">
    <property type="entry name" value="PDZ"/>
</dbReference>
<organism evidence="7">
    <name type="scientific">Rodentolepis nana</name>
    <name type="common">Dwarf tapeworm</name>
    <name type="synonym">Hymenolepis nana</name>
    <dbReference type="NCBI Taxonomy" id="102285"/>
    <lineage>
        <taxon>Eukaryota</taxon>
        <taxon>Metazoa</taxon>
        <taxon>Spiralia</taxon>
        <taxon>Lophotrochozoa</taxon>
        <taxon>Platyhelminthes</taxon>
        <taxon>Cestoda</taxon>
        <taxon>Eucestoda</taxon>
        <taxon>Cyclophyllidea</taxon>
        <taxon>Hymenolepididae</taxon>
        <taxon>Rodentolepis</taxon>
    </lineage>
</organism>
<feature type="region of interest" description="Disordered" evidence="3">
    <location>
        <begin position="132"/>
        <end position="154"/>
    </location>
</feature>
<dbReference type="InterPro" id="IPR036034">
    <property type="entry name" value="PDZ_sf"/>
</dbReference>
<dbReference type="GO" id="GO:0016323">
    <property type="term" value="C:basolateral plasma membrane"/>
    <property type="evidence" value="ECO:0007669"/>
    <property type="project" value="TreeGrafter"/>
</dbReference>
<evidence type="ECO:0000313" key="5">
    <source>
        <dbReference type="EMBL" id="VDO12292.1"/>
    </source>
</evidence>
<dbReference type="OrthoDB" id="78824at2759"/>
<dbReference type="STRING" id="102285.A0A0R3TWC2"/>
<sequence length="221" mass="24336">MNIKDYAAARAVPDSVLERWPRARLVKLYKESPVMQRSNGSTSCERSGGSLGFNILGGDGTDGIYVSHIHPDRPAARSKAMSVGDRLLVVNGIEVVESSHEEAAILLKTAPSRVDLVLAYCPAEYKKLEEQVRAQTEGQLDNGEEEEEGDSYNIGDAGPHNRHSIEADGLFVRVLADFDPYEVMEANQVIPRAAISIRSGDILQLLNVSDREWWQVGIHIP</sequence>
<evidence type="ECO:0000313" key="7">
    <source>
        <dbReference type="WBParaSite" id="HNAJ_0001215201-mRNA-1"/>
    </source>
</evidence>
<evidence type="ECO:0000259" key="4">
    <source>
        <dbReference type="PROSITE" id="PS50106"/>
    </source>
</evidence>
<dbReference type="Gene3D" id="2.30.30.40">
    <property type="entry name" value="SH3 Domains"/>
    <property type="match status" value="1"/>
</dbReference>
<reference evidence="7" key="1">
    <citation type="submission" date="2017-02" db="UniProtKB">
        <authorList>
            <consortium name="WormBaseParasite"/>
        </authorList>
    </citation>
    <scope>IDENTIFICATION</scope>
</reference>
<dbReference type="InterPro" id="IPR050614">
    <property type="entry name" value="Synaptic_Scaffolding_LAP-MAGUK"/>
</dbReference>
<comment type="subcellular location">
    <subcellularLocation>
        <location evidence="1">Membrane</location>
    </subcellularLocation>
</comment>
<evidence type="ECO:0000313" key="6">
    <source>
        <dbReference type="Proteomes" id="UP000278807"/>
    </source>
</evidence>
<dbReference type="GO" id="GO:0030054">
    <property type="term" value="C:cell junction"/>
    <property type="evidence" value="ECO:0007669"/>
    <property type="project" value="TreeGrafter"/>
</dbReference>
<accession>A0A0R3TWC2</accession>
<dbReference type="Gene3D" id="2.30.42.10">
    <property type="match status" value="1"/>
</dbReference>
<dbReference type="GO" id="GO:0045197">
    <property type="term" value="P:establishment or maintenance of epithelial cell apical/basal polarity"/>
    <property type="evidence" value="ECO:0007669"/>
    <property type="project" value="TreeGrafter"/>
</dbReference>
<dbReference type="Pfam" id="PF00595">
    <property type="entry name" value="PDZ"/>
    <property type="match status" value="1"/>
</dbReference>
<dbReference type="GO" id="GO:0019901">
    <property type="term" value="F:protein kinase binding"/>
    <property type="evidence" value="ECO:0007669"/>
    <property type="project" value="TreeGrafter"/>
</dbReference>
<dbReference type="SUPFAM" id="SSF50156">
    <property type="entry name" value="PDZ domain-like"/>
    <property type="match status" value="1"/>
</dbReference>
<keyword evidence="6" id="KW-1185">Reference proteome</keyword>
<gene>
    <name evidence="5" type="ORF">HNAJ_LOCUS12141</name>
</gene>
<evidence type="ECO:0000256" key="1">
    <source>
        <dbReference type="ARBA" id="ARBA00004370"/>
    </source>
</evidence>
<keyword evidence="2" id="KW-0472">Membrane</keyword>
<evidence type="ECO:0000256" key="2">
    <source>
        <dbReference type="ARBA" id="ARBA00023136"/>
    </source>
</evidence>
<dbReference type="InterPro" id="IPR036028">
    <property type="entry name" value="SH3-like_dom_sf"/>
</dbReference>
<dbReference type="AlphaFoldDB" id="A0A0R3TWC2"/>
<dbReference type="SUPFAM" id="SSF50044">
    <property type="entry name" value="SH3-domain"/>
    <property type="match status" value="1"/>
</dbReference>
<dbReference type="WBParaSite" id="HNAJ_0001215201-mRNA-1">
    <property type="protein sequence ID" value="HNAJ_0001215201-mRNA-1"/>
    <property type="gene ID" value="HNAJ_0001215201"/>
</dbReference>
<proteinExistence type="predicted"/>